<dbReference type="GO" id="GO:0045944">
    <property type="term" value="P:positive regulation of transcription by RNA polymerase II"/>
    <property type="evidence" value="ECO:0007669"/>
    <property type="project" value="TreeGrafter"/>
</dbReference>
<gene>
    <name evidence="7" type="ORF">PoMZ_13066</name>
</gene>
<dbReference type="GO" id="GO:0000981">
    <property type="term" value="F:DNA-binding transcription factor activity, RNA polymerase II-specific"/>
    <property type="evidence" value="ECO:0007669"/>
    <property type="project" value="InterPro"/>
</dbReference>
<keyword evidence="4" id="KW-0238">DNA-binding</keyword>
<keyword evidence="5" id="KW-0804">Transcription</keyword>
<evidence type="ECO:0000256" key="4">
    <source>
        <dbReference type="ARBA" id="ARBA00023125"/>
    </source>
</evidence>
<dbReference type="VEuPathDB" id="FungiDB:M_BR32_EuGene_00059321"/>
<dbReference type="Pfam" id="PF00172">
    <property type="entry name" value="Zn_clus"/>
    <property type="match status" value="1"/>
</dbReference>
<dbReference type="GO" id="GO:0008270">
    <property type="term" value="F:zinc ion binding"/>
    <property type="evidence" value="ECO:0007669"/>
    <property type="project" value="InterPro"/>
</dbReference>
<dbReference type="SUPFAM" id="SSF57701">
    <property type="entry name" value="Zn2/Cys6 DNA-binding domain"/>
    <property type="match status" value="1"/>
</dbReference>
<evidence type="ECO:0000313" key="7">
    <source>
        <dbReference type="EMBL" id="QBZ66096.1"/>
    </source>
</evidence>
<evidence type="ECO:0000256" key="2">
    <source>
        <dbReference type="ARBA" id="ARBA00022833"/>
    </source>
</evidence>
<dbReference type="InterPro" id="IPR021858">
    <property type="entry name" value="Fun_TF"/>
</dbReference>
<dbReference type="Pfam" id="PF11951">
    <property type="entry name" value="Fungal_trans_2"/>
    <property type="match status" value="1"/>
</dbReference>
<dbReference type="GO" id="GO:0000976">
    <property type="term" value="F:transcription cis-regulatory region binding"/>
    <property type="evidence" value="ECO:0007669"/>
    <property type="project" value="TreeGrafter"/>
</dbReference>
<evidence type="ECO:0000256" key="5">
    <source>
        <dbReference type="ARBA" id="ARBA00023163"/>
    </source>
</evidence>
<evidence type="ECO:0000256" key="1">
    <source>
        <dbReference type="ARBA" id="ARBA00004123"/>
    </source>
</evidence>
<protein>
    <submittedName>
        <fullName evidence="7">Uncharacterized protein</fullName>
    </submittedName>
</protein>
<evidence type="ECO:0000313" key="8">
    <source>
        <dbReference type="Proteomes" id="UP000294847"/>
    </source>
</evidence>
<name>A0A4P7NVY0_PYROR</name>
<dbReference type="OMA" id="TVEGSCW"/>
<dbReference type="AlphaFoldDB" id="A0A4P7NVY0"/>
<dbReference type="PANTHER" id="PTHR37534:SF17">
    <property type="entry name" value="ZN(2)-C6 FUNGAL-TYPE DOMAIN-CONTAINING PROTEIN"/>
    <property type="match status" value="1"/>
</dbReference>
<keyword evidence="3" id="KW-0805">Transcription regulation</keyword>
<dbReference type="CDD" id="cd00067">
    <property type="entry name" value="GAL4"/>
    <property type="match status" value="1"/>
</dbReference>
<dbReference type="PANTHER" id="PTHR37534">
    <property type="entry name" value="TRANSCRIPTIONAL ACTIVATOR PROTEIN UGA3"/>
    <property type="match status" value="1"/>
</dbReference>
<evidence type="ECO:0000256" key="3">
    <source>
        <dbReference type="ARBA" id="ARBA00023015"/>
    </source>
</evidence>
<dbReference type="SMART" id="SM00066">
    <property type="entry name" value="GAL4"/>
    <property type="match status" value="1"/>
</dbReference>
<proteinExistence type="predicted"/>
<comment type="subcellular location">
    <subcellularLocation>
        <location evidence="1">Nucleus</location>
    </subcellularLocation>
</comment>
<dbReference type="GO" id="GO:0005634">
    <property type="term" value="C:nucleus"/>
    <property type="evidence" value="ECO:0007669"/>
    <property type="project" value="UniProtKB-SubCell"/>
</dbReference>
<dbReference type="InterPro" id="IPR036864">
    <property type="entry name" value="Zn2-C6_fun-type_DNA-bd_sf"/>
</dbReference>
<dbReference type="EMBL" id="CP034210">
    <property type="protein sequence ID" value="QBZ66096.1"/>
    <property type="molecule type" value="Genomic_DNA"/>
</dbReference>
<sequence length="485" mass="54183">MRSSRVRVVPGSCWPCKKRRVKCDLAKPVCRRCAEDGAQGQEDVRCDYNTRLIRWSTRPPVRSNNPSPATPPAVCSSVIFSPGLANDGVLSQGERRALHYFHARIWPLLQCAEAPSSPPLPFALENRVVLLTTCVLADSHRLLQEGQETEVVRRGGLGPKRAECLAEIRSRVDSCLFDKRPPMVLLFAVLLLYLHDGFIEFVTGFVSTSSHHKGVMALVGQMGGIERVLKRSEPSLQMLLAEFVSADLTTSLLHSRPPSFPASVWATVDEGAVWWNRDPLQRASLAKVFGDMSAMSFYLESIRSGQVEMSMDTVRMFERSFLPSYASPAIKLEKTSSNPPSPTSDDKSNVMTTRDDVTAVHAFALIRAFQHAALIFLYRAICRLPINHPLVQQHVQAGIQSLLEIDRKSKSLNCIIFPLYVVGAHAKLPEHRETVLDLVNLLYENMRFASVRAVMRELQNVWGSHVQDLTWQELFGGLDSNVLVL</sequence>
<keyword evidence="2" id="KW-0862">Zinc</keyword>
<dbReference type="PROSITE" id="PS50048">
    <property type="entry name" value="ZN2_CY6_FUNGAL_2"/>
    <property type="match status" value="1"/>
</dbReference>
<dbReference type="Gene3D" id="4.10.240.10">
    <property type="entry name" value="Zn(2)-C6 fungal-type DNA-binding domain"/>
    <property type="match status" value="1"/>
</dbReference>
<accession>A0A4P7NVY0</accession>
<dbReference type="InterPro" id="IPR001138">
    <property type="entry name" value="Zn2Cys6_DnaBD"/>
</dbReference>
<keyword evidence="6" id="KW-0539">Nucleus</keyword>
<evidence type="ECO:0000256" key="6">
    <source>
        <dbReference type="ARBA" id="ARBA00023242"/>
    </source>
</evidence>
<organism evidence="7 8">
    <name type="scientific">Pyricularia oryzae</name>
    <name type="common">Rice blast fungus</name>
    <name type="synonym">Magnaporthe oryzae</name>
    <dbReference type="NCBI Taxonomy" id="318829"/>
    <lineage>
        <taxon>Eukaryota</taxon>
        <taxon>Fungi</taxon>
        <taxon>Dikarya</taxon>
        <taxon>Ascomycota</taxon>
        <taxon>Pezizomycotina</taxon>
        <taxon>Sordariomycetes</taxon>
        <taxon>Sordariomycetidae</taxon>
        <taxon>Magnaporthales</taxon>
        <taxon>Pyriculariaceae</taxon>
        <taxon>Pyricularia</taxon>
    </lineage>
</organism>
<reference evidence="7 8" key="1">
    <citation type="journal article" date="2019" name="Mol. Biol. Evol.">
        <title>Blast fungal genomes show frequent chromosomal changes, gene gains and losses, and effector gene turnover.</title>
        <authorList>
            <person name="Gomez Luciano L.B."/>
            <person name="Jason Tsai I."/>
            <person name="Chuma I."/>
            <person name="Tosa Y."/>
            <person name="Chen Y.H."/>
            <person name="Li J.Y."/>
            <person name="Li M.Y."/>
            <person name="Jade Lu M.Y."/>
            <person name="Nakayashiki H."/>
            <person name="Li W.H."/>
        </authorList>
    </citation>
    <scope>NUCLEOTIDE SEQUENCE [LARGE SCALE GENOMIC DNA]</scope>
    <source>
        <strain evidence="7">MZ5-1-6</strain>
    </source>
</reference>
<dbReference type="Proteomes" id="UP000294847">
    <property type="component" value="Chromosome 7"/>
</dbReference>